<keyword evidence="2" id="KW-1185">Reference proteome</keyword>
<organism evidence="1 2">
    <name type="scientific">Batillaria attramentaria</name>
    <dbReference type="NCBI Taxonomy" id="370345"/>
    <lineage>
        <taxon>Eukaryota</taxon>
        <taxon>Metazoa</taxon>
        <taxon>Spiralia</taxon>
        <taxon>Lophotrochozoa</taxon>
        <taxon>Mollusca</taxon>
        <taxon>Gastropoda</taxon>
        <taxon>Caenogastropoda</taxon>
        <taxon>Sorbeoconcha</taxon>
        <taxon>Cerithioidea</taxon>
        <taxon>Batillariidae</taxon>
        <taxon>Batillaria</taxon>
    </lineage>
</organism>
<evidence type="ECO:0000313" key="1">
    <source>
        <dbReference type="EMBL" id="KAK7479216.1"/>
    </source>
</evidence>
<name>A0ABD0JWY1_9CAEN</name>
<sequence length="108" mass="12020">MPLHLLIHSPHSAWRWTFSPQATTGYRIKSASIPLAFHNGSLFAREAANSTGGYVDSFQLLVTCRAGFGRGSSVHWATTHISKSSRRRVFELQRQTLKPITSTSKHSP</sequence>
<dbReference type="Proteomes" id="UP001519460">
    <property type="component" value="Unassembled WGS sequence"/>
</dbReference>
<comment type="caution">
    <text evidence="1">The sequence shown here is derived from an EMBL/GenBank/DDBJ whole genome shotgun (WGS) entry which is preliminary data.</text>
</comment>
<dbReference type="EMBL" id="JACVVK020000308">
    <property type="protein sequence ID" value="KAK7479216.1"/>
    <property type="molecule type" value="Genomic_DNA"/>
</dbReference>
<dbReference type="AlphaFoldDB" id="A0ABD0JWY1"/>
<gene>
    <name evidence="1" type="ORF">BaRGS_00029560</name>
</gene>
<evidence type="ECO:0000313" key="2">
    <source>
        <dbReference type="Proteomes" id="UP001519460"/>
    </source>
</evidence>
<accession>A0ABD0JWY1</accession>
<protein>
    <submittedName>
        <fullName evidence="1">Uncharacterized protein</fullName>
    </submittedName>
</protein>
<reference evidence="1 2" key="1">
    <citation type="journal article" date="2023" name="Sci. Data">
        <title>Genome assembly of the Korean intertidal mud-creeper Batillaria attramentaria.</title>
        <authorList>
            <person name="Patra A.K."/>
            <person name="Ho P.T."/>
            <person name="Jun S."/>
            <person name="Lee S.J."/>
            <person name="Kim Y."/>
            <person name="Won Y.J."/>
        </authorList>
    </citation>
    <scope>NUCLEOTIDE SEQUENCE [LARGE SCALE GENOMIC DNA]</scope>
    <source>
        <strain evidence="1">Wonlab-2016</strain>
    </source>
</reference>
<proteinExistence type="predicted"/>